<dbReference type="Pfam" id="PF02452">
    <property type="entry name" value="PemK_toxin"/>
    <property type="match status" value="1"/>
</dbReference>
<dbReference type="GO" id="GO:0016075">
    <property type="term" value="P:rRNA catabolic process"/>
    <property type="evidence" value="ECO:0007669"/>
    <property type="project" value="TreeGrafter"/>
</dbReference>
<evidence type="ECO:0000313" key="1">
    <source>
        <dbReference type="EMBL" id="KKN16398.1"/>
    </source>
</evidence>
<dbReference type="PANTHER" id="PTHR33988">
    <property type="entry name" value="ENDORIBONUCLEASE MAZF-RELATED"/>
    <property type="match status" value="1"/>
</dbReference>
<proteinExistence type="predicted"/>
<dbReference type="PANTHER" id="PTHR33988:SF2">
    <property type="entry name" value="ENDORIBONUCLEASE MAZF"/>
    <property type="match status" value="1"/>
</dbReference>
<dbReference type="GO" id="GO:0004521">
    <property type="term" value="F:RNA endonuclease activity"/>
    <property type="evidence" value="ECO:0007669"/>
    <property type="project" value="TreeGrafter"/>
</dbReference>
<dbReference type="InterPro" id="IPR011067">
    <property type="entry name" value="Plasmid_toxin/cell-grow_inhib"/>
</dbReference>
<dbReference type="EMBL" id="LAZR01003618">
    <property type="protein sequence ID" value="KKN16398.1"/>
    <property type="molecule type" value="Genomic_DNA"/>
</dbReference>
<name>A0A0F9RGM5_9ZZZZ</name>
<dbReference type="Gene3D" id="2.30.30.110">
    <property type="match status" value="1"/>
</dbReference>
<dbReference type="SUPFAM" id="SSF50118">
    <property type="entry name" value="Cell growth inhibitor/plasmid maintenance toxic component"/>
    <property type="match status" value="1"/>
</dbReference>
<organism evidence="1">
    <name type="scientific">marine sediment metagenome</name>
    <dbReference type="NCBI Taxonomy" id="412755"/>
    <lineage>
        <taxon>unclassified sequences</taxon>
        <taxon>metagenomes</taxon>
        <taxon>ecological metagenomes</taxon>
    </lineage>
</organism>
<comment type="caution">
    <text evidence="1">The sequence shown here is derived from an EMBL/GenBank/DDBJ whole genome shotgun (WGS) entry which is preliminary data.</text>
</comment>
<dbReference type="InterPro" id="IPR003477">
    <property type="entry name" value="PemK-like"/>
</dbReference>
<gene>
    <name evidence="1" type="ORF">LCGC14_0976370</name>
</gene>
<evidence type="ECO:0008006" key="2">
    <source>
        <dbReference type="Google" id="ProtNLM"/>
    </source>
</evidence>
<dbReference type="AlphaFoldDB" id="A0A0F9RGM5"/>
<reference evidence="1" key="1">
    <citation type="journal article" date="2015" name="Nature">
        <title>Complex archaea that bridge the gap between prokaryotes and eukaryotes.</title>
        <authorList>
            <person name="Spang A."/>
            <person name="Saw J.H."/>
            <person name="Jorgensen S.L."/>
            <person name="Zaremba-Niedzwiedzka K."/>
            <person name="Martijn J."/>
            <person name="Lind A.E."/>
            <person name="van Eijk R."/>
            <person name="Schleper C."/>
            <person name="Guy L."/>
            <person name="Ettema T.J."/>
        </authorList>
    </citation>
    <scope>NUCLEOTIDE SEQUENCE</scope>
</reference>
<dbReference type="GO" id="GO:0006402">
    <property type="term" value="P:mRNA catabolic process"/>
    <property type="evidence" value="ECO:0007669"/>
    <property type="project" value="TreeGrafter"/>
</dbReference>
<protein>
    <recommendedName>
        <fullName evidence="2">mRNA interferase</fullName>
    </recommendedName>
</protein>
<dbReference type="GO" id="GO:0003677">
    <property type="term" value="F:DNA binding"/>
    <property type="evidence" value="ECO:0007669"/>
    <property type="project" value="InterPro"/>
</dbReference>
<sequence length="121" mass="13982">MPTKYLKNIKPGEIWIVELSIKINNTVGHETKKTRPCLVIANSPVAKMITEIPLQSNLDTSNLPYTHLIKKSQKNKLKHDSIAVIFQMRSLDRKRFRNFLGVINDKDLIKIKTLLKDFLNL</sequence>
<accession>A0A0F9RGM5</accession>